<proteinExistence type="predicted"/>
<dbReference type="SUPFAM" id="SSF51735">
    <property type="entry name" value="NAD(P)-binding Rossmann-fold domains"/>
    <property type="match status" value="1"/>
</dbReference>
<gene>
    <name evidence="3" type="ORF">ABID16_002508</name>
</gene>
<protein>
    <submittedName>
        <fullName evidence="3">Dehydrogenase</fullName>
    </submittedName>
</protein>
<evidence type="ECO:0000313" key="3">
    <source>
        <dbReference type="EMBL" id="MET3614171.1"/>
    </source>
</evidence>
<reference evidence="3 4" key="1">
    <citation type="submission" date="2024-06" db="EMBL/GenBank/DDBJ databases">
        <title>Genomic Encyclopedia of Type Strains, Phase IV (KMG-IV): sequencing the most valuable type-strain genomes for metagenomic binning, comparative biology and taxonomic classification.</title>
        <authorList>
            <person name="Goeker M."/>
        </authorList>
    </citation>
    <scope>NUCLEOTIDE SEQUENCE [LARGE SCALE GENOMIC DNA]</scope>
    <source>
        <strain evidence="3 4">DSM 29780</strain>
    </source>
</reference>
<dbReference type="RefSeq" id="WP_354556685.1">
    <property type="nucleotide sequence ID" value="NZ_JBEPMB010000003.1"/>
</dbReference>
<dbReference type="Gene3D" id="3.40.50.720">
    <property type="entry name" value="NAD(P)-binding Rossmann-like Domain"/>
    <property type="match status" value="1"/>
</dbReference>
<sequence>MTTRLRVAIIGAGIGGNHMIAYAKLAHLFEVRYICDLNIERAQPVADLMPGCRAITDMGEAFADPDIDLIDNCLPPHLHAPITLAALEAGKNVICEKPLSGSLADVDRMAEAAGRSGKQVFPVFQYRYGSGYRAAHALKAKGLLGKAYTLSLETHWQRGADYYAAKWRGTWKGELGGAIVSHACHIHNLATHLAGDVVEVAALLDTRVNPIETEDCGAIIMRTADGALVTSSITLGAAGNTSRFRACFEHVMMTSDTEAYHIGGGNWTFLATDPVRQAEIDAIVALYPDTDRRFTGMFTDIHAYLTEGKDVFLPTMAEGRHSVELMTAIYESDRSRKFVKLPLAPDHPLAGGWLPG</sequence>
<evidence type="ECO:0000259" key="2">
    <source>
        <dbReference type="Pfam" id="PF22725"/>
    </source>
</evidence>
<dbReference type="InterPro" id="IPR036291">
    <property type="entry name" value="NAD(P)-bd_dom_sf"/>
</dbReference>
<dbReference type="Gene3D" id="3.30.360.10">
    <property type="entry name" value="Dihydrodipicolinate Reductase, domain 2"/>
    <property type="match status" value="1"/>
</dbReference>
<evidence type="ECO:0000259" key="1">
    <source>
        <dbReference type="Pfam" id="PF01408"/>
    </source>
</evidence>
<dbReference type="PANTHER" id="PTHR43249:SF1">
    <property type="entry name" value="D-GLUCOSIDE 3-DEHYDROGENASE"/>
    <property type="match status" value="1"/>
</dbReference>
<evidence type="ECO:0000313" key="4">
    <source>
        <dbReference type="Proteomes" id="UP001549047"/>
    </source>
</evidence>
<dbReference type="SUPFAM" id="SSF55347">
    <property type="entry name" value="Glyceraldehyde-3-phosphate dehydrogenase-like, C-terminal domain"/>
    <property type="match status" value="1"/>
</dbReference>
<dbReference type="Pfam" id="PF22725">
    <property type="entry name" value="GFO_IDH_MocA_C3"/>
    <property type="match status" value="1"/>
</dbReference>
<feature type="domain" description="Gfo/Idh/MocA-like oxidoreductase N-terminal" evidence="1">
    <location>
        <begin position="5"/>
        <end position="121"/>
    </location>
</feature>
<dbReference type="Pfam" id="PF01408">
    <property type="entry name" value="GFO_IDH_MocA"/>
    <property type="match status" value="1"/>
</dbReference>
<dbReference type="InterPro" id="IPR055170">
    <property type="entry name" value="GFO_IDH_MocA-like_dom"/>
</dbReference>
<dbReference type="InterPro" id="IPR000683">
    <property type="entry name" value="Gfo/Idh/MocA-like_OxRdtase_N"/>
</dbReference>
<name>A0ABV2J1K6_9HYPH</name>
<dbReference type="Proteomes" id="UP001549047">
    <property type="component" value="Unassembled WGS sequence"/>
</dbReference>
<accession>A0ABV2J1K6</accession>
<dbReference type="InterPro" id="IPR052515">
    <property type="entry name" value="Gfo/Idh/MocA_Oxidoreductase"/>
</dbReference>
<feature type="domain" description="GFO/IDH/MocA-like oxidoreductase" evidence="2">
    <location>
        <begin position="132"/>
        <end position="248"/>
    </location>
</feature>
<comment type="caution">
    <text evidence="3">The sequence shown here is derived from an EMBL/GenBank/DDBJ whole genome shotgun (WGS) entry which is preliminary data.</text>
</comment>
<organism evidence="3 4">
    <name type="scientific">Rhizobium aquaticum</name>
    <dbReference type="NCBI Taxonomy" id="1549636"/>
    <lineage>
        <taxon>Bacteria</taxon>
        <taxon>Pseudomonadati</taxon>
        <taxon>Pseudomonadota</taxon>
        <taxon>Alphaproteobacteria</taxon>
        <taxon>Hyphomicrobiales</taxon>
        <taxon>Rhizobiaceae</taxon>
        <taxon>Rhizobium/Agrobacterium group</taxon>
        <taxon>Rhizobium</taxon>
    </lineage>
</organism>
<dbReference type="PANTHER" id="PTHR43249">
    <property type="entry name" value="UDP-N-ACETYL-2-AMINO-2-DEOXY-D-GLUCURONATE OXIDASE"/>
    <property type="match status" value="1"/>
</dbReference>
<keyword evidence="4" id="KW-1185">Reference proteome</keyword>
<dbReference type="EMBL" id="JBEPMB010000003">
    <property type="protein sequence ID" value="MET3614171.1"/>
    <property type="molecule type" value="Genomic_DNA"/>
</dbReference>